<evidence type="ECO:0000256" key="1">
    <source>
        <dbReference type="ARBA" id="ARBA00022801"/>
    </source>
</evidence>
<proteinExistence type="predicted"/>
<evidence type="ECO:0000313" key="4">
    <source>
        <dbReference type="Proteomes" id="UP000604661"/>
    </source>
</evidence>
<keyword evidence="4" id="KW-1185">Reference proteome</keyword>
<dbReference type="PANTHER" id="PTHR43329">
    <property type="entry name" value="EPOXIDE HYDROLASE"/>
    <property type="match status" value="1"/>
</dbReference>
<dbReference type="PRINTS" id="PR00412">
    <property type="entry name" value="EPOXHYDRLASE"/>
</dbReference>
<keyword evidence="1 3" id="KW-0378">Hydrolase</keyword>
<organism evidence="3 4">
    <name type="scientific">Nostoc linckia FACHB-391</name>
    <dbReference type="NCBI Taxonomy" id="2692906"/>
    <lineage>
        <taxon>Bacteria</taxon>
        <taxon>Bacillati</taxon>
        <taxon>Cyanobacteriota</taxon>
        <taxon>Cyanophyceae</taxon>
        <taxon>Nostocales</taxon>
        <taxon>Nostocaceae</taxon>
        <taxon>Nostoc</taxon>
    </lineage>
</organism>
<feature type="domain" description="AB hydrolase-1" evidence="2">
    <location>
        <begin position="54"/>
        <end position="183"/>
    </location>
</feature>
<name>A0ABR8EX59_NOSLI</name>
<evidence type="ECO:0000259" key="2">
    <source>
        <dbReference type="Pfam" id="PF00561"/>
    </source>
</evidence>
<dbReference type="InterPro" id="IPR000073">
    <property type="entry name" value="AB_hydrolase_1"/>
</dbReference>
<dbReference type="EMBL" id="JACJTE010000016">
    <property type="protein sequence ID" value="MBD2562159.1"/>
    <property type="molecule type" value="Genomic_DNA"/>
</dbReference>
<dbReference type="Proteomes" id="UP000604661">
    <property type="component" value="Unassembled WGS sequence"/>
</dbReference>
<comment type="caution">
    <text evidence="3">The sequence shown here is derived from an EMBL/GenBank/DDBJ whole genome shotgun (WGS) entry which is preliminary data.</text>
</comment>
<protein>
    <submittedName>
        <fullName evidence="3">Alpha/beta hydrolase</fullName>
    </submittedName>
</protein>
<dbReference type="GO" id="GO:0016787">
    <property type="term" value="F:hydrolase activity"/>
    <property type="evidence" value="ECO:0007669"/>
    <property type="project" value="UniProtKB-KW"/>
</dbReference>
<reference evidence="3 4" key="1">
    <citation type="journal article" date="2020" name="ISME J.">
        <title>Comparative genomics reveals insights into cyanobacterial evolution and habitat adaptation.</title>
        <authorList>
            <person name="Chen M.Y."/>
            <person name="Teng W.K."/>
            <person name="Zhao L."/>
            <person name="Hu C.X."/>
            <person name="Zhou Y.K."/>
            <person name="Han B.P."/>
            <person name="Song L.R."/>
            <person name="Shu W.S."/>
        </authorList>
    </citation>
    <scope>NUCLEOTIDE SEQUENCE [LARGE SCALE GENOMIC DNA]</scope>
    <source>
        <strain evidence="3 4">FACHB-391</strain>
    </source>
</reference>
<accession>A0ABR8EX59</accession>
<gene>
    <name evidence="3" type="ORF">H6G95_16380</name>
</gene>
<evidence type="ECO:0000313" key="3">
    <source>
        <dbReference type="EMBL" id="MBD2562159.1"/>
    </source>
</evidence>
<dbReference type="InterPro" id="IPR000639">
    <property type="entry name" value="Epox_hydrolase-like"/>
</dbReference>
<dbReference type="Gene3D" id="3.40.50.1820">
    <property type="entry name" value="alpha/beta hydrolase"/>
    <property type="match status" value="1"/>
</dbReference>
<dbReference type="PRINTS" id="PR00111">
    <property type="entry name" value="ABHYDROLASE"/>
</dbReference>
<dbReference type="Pfam" id="PF00561">
    <property type="entry name" value="Abhydrolase_1"/>
    <property type="match status" value="1"/>
</dbReference>
<sequence>MPLPSFAQNVISSEQIGGGNITSEPENSDATFTHHTADVNGVRLHYVMGGQGDPLVLLHGWTQTSYAWNRIMPALAERYTVIAPDTRGLGDSSKPDSGYDKRTMAEDIYQLVQHLGFDDISLVGHDIGGQIAYAYANAYSEDVNHLAILEVPIPGLEGWENVSSEQSAWHFQFHAVPDLPEALVTGRERIYFSHFYENYAYDPTAITEADINEYLRTYSNPDALHAGFEYYRAFPEDTRYNREHIKMLDMPVLALGGESTLGDFPLIQLQTVAKNIRGGTMQGCGHYIPDECAEALTEELLSFLGDSDHPVSQPPLVNIPEPSSTLSILAFGAFSAGVLLKHRQRQTETSKLFRAK</sequence>
<dbReference type="InterPro" id="IPR029058">
    <property type="entry name" value="AB_hydrolase_fold"/>
</dbReference>
<dbReference type="SUPFAM" id="SSF53474">
    <property type="entry name" value="alpha/beta-Hydrolases"/>
    <property type="match status" value="1"/>
</dbReference>